<protein>
    <submittedName>
        <fullName evidence="1">Uncharacterized protein</fullName>
    </submittedName>
</protein>
<name>A0A4U3MAI4_9ACTN</name>
<gene>
    <name evidence="1" type="ORF">FDA94_28520</name>
</gene>
<dbReference type="Proteomes" id="UP000308705">
    <property type="component" value="Unassembled WGS sequence"/>
</dbReference>
<dbReference type="EMBL" id="SZQA01000033">
    <property type="protein sequence ID" value="TKK84576.1"/>
    <property type="molecule type" value="Genomic_DNA"/>
</dbReference>
<keyword evidence="2" id="KW-1185">Reference proteome</keyword>
<proteinExistence type="predicted"/>
<dbReference type="AlphaFoldDB" id="A0A4U3MAI4"/>
<dbReference type="RefSeq" id="WP_137250160.1">
    <property type="nucleotide sequence ID" value="NZ_SZQA01000033.1"/>
</dbReference>
<evidence type="ECO:0000313" key="1">
    <source>
        <dbReference type="EMBL" id="TKK84576.1"/>
    </source>
</evidence>
<accession>A0A4U3MAI4</accession>
<reference evidence="1 2" key="1">
    <citation type="submission" date="2019-04" db="EMBL/GenBank/DDBJ databases">
        <title>Herbidospora sp. NEAU-GS14.nov., a novel actinomycete isolated from soil.</title>
        <authorList>
            <person name="Han L."/>
        </authorList>
    </citation>
    <scope>NUCLEOTIDE SEQUENCE [LARGE SCALE GENOMIC DNA]</scope>
    <source>
        <strain evidence="1 2">NEAU-GS14</strain>
    </source>
</reference>
<sequence>MPQLKEFAGFYAHTLKLEKGSPVFHTAPTREIEYPFRVGTSLVVRLWPWLGAIVVGRWTGREADEEQALMRAVQARTVVASQAHDADDELELNQMLGLM</sequence>
<dbReference type="OrthoDB" id="9966288at2"/>
<comment type="caution">
    <text evidence="1">The sequence shown here is derived from an EMBL/GenBank/DDBJ whole genome shotgun (WGS) entry which is preliminary data.</text>
</comment>
<organism evidence="1 2">
    <name type="scientific">Herbidospora galbida</name>
    <dbReference type="NCBI Taxonomy" id="2575442"/>
    <lineage>
        <taxon>Bacteria</taxon>
        <taxon>Bacillati</taxon>
        <taxon>Actinomycetota</taxon>
        <taxon>Actinomycetes</taxon>
        <taxon>Streptosporangiales</taxon>
        <taxon>Streptosporangiaceae</taxon>
        <taxon>Herbidospora</taxon>
    </lineage>
</organism>
<evidence type="ECO:0000313" key="2">
    <source>
        <dbReference type="Proteomes" id="UP000308705"/>
    </source>
</evidence>